<dbReference type="OrthoDB" id="194397at2157"/>
<keyword evidence="3" id="KW-1185">Reference proteome</keyword>
<dbReference type="AlphaFoldDB" id="F8D7A5"/>
<name>F8D7A5_HALXS</name>
<dbReference type="RefSeq" id="WP_013880712.1">
    <property type="nucleotide sequence ID" value="NC_015666.1"/>
</dbReference>
<proteinExistence type="predicted"/>
<evidence type="ECO:0000313" key="2">
    <source>
        <dbReference type="EMBL" id="AEH37822.1"/>
    </source>
</evidence>
<dbReference type="InterPro" id="IPR036388">
    <property type="entry name" value="WH-like_DNA-bd_sf"/>
</dbReference>
<dbReference type="SUPFAM" id="SSF46785">
    <property type="entry name" value="Winged helix' DNA-binding domain"/>
    <property type="match status" value="1"/>
</dbReference>
<dbReference type="Gene3D" id="1.10.10.10">
    <property type="entry name" value="Winged helix-like DNA-binding domain superfamily/Winged helix DNA-binding domain"/>
    <property type="match status" value="1"/>
</dbReference>
<organism evidence="2 3">
    <name type="scientific">Halopiger xanaduensis (strain DSM 18323 / JCM 14033 / SH-6)</name>
    <dbReference type="NCBI Taxonomy" id="797210"/>
    <lineage>
        <taxon>Archaea</taxon>
        <taxon>Methanobacteriati</taxon>
        <taxon>Methanobacteriota</taxon>
        <taxon>Stenosarchaea group</taxon>
        <taxon>Halobacteria</taxon>
        <taxon>Halobacteriales</taxon>
        <taxon>Natrialbaceae</taxon>
        <taxon>Halopiger</taxon>
    </lineage>
</organism>
<feature type="domain" description="DUF7344" evidence="1">
    <location>
        <begin position="10"/>
        <end position="87"/>
    </location>
</feature>
<dbReference type="InterPro" id="IPR055768">
    <property type="entry name" value="DUF7344"/>
</dbReference>
<sequence>MNPREERVLRLIADPRNRAILTVLNDAAQPLTVSELLDRLVTAETEICDSVATEADRKRIRISLHHNRLPKLEEAGLVEYDRAANVVSYERYPAVDAEILELELIDELLSYFSTGSEISGDTIGVIEGRDAVVEYGHHLTDAADDELFLMYESDELLQSACLDHVDEALERDVDVALGSKNPAVLERTRDRLPGVTVWEPQLDWWNEPGTYPTVGRLVFADRERIMLAILKASDLDGTTTEMAIVGEGPENPLVVLVRQLLGPRLDHLDYQCEEFLDDLPFES</sequence>
<gene>
    <name evidence="2" type="ordered locus">Halxa_3210</name>
</gene>
<evidence type="ECO:0000259" key="1">
    <source>
        <dbReference type="Pfam" id="PF24035"/>
    </source>
</evidence>
<dbReference type="KEGG" id="hxa:Halxa_3210"/>
<protein>
    <recommendedName>
        <fullName evidence="1">DUF7344 domain-containing protein</fullName>
    </recommendedName>
</protein>
<accession>F8D7A5</accession>
<dbReference type="Pfam" id="PF24035">
    <property type="entry name" value="DUF7344"/>
    <property type="match status" value="1"/>
</dbReference>
<dbReference type="InterPro" id="IPR036390">
    <property type="entry name" value="WH_DNA-bd_sf"/>
</dbReference>
<dbReference type="EMBL" id="CP002839">
    <property type="protein sequence ID" value="AEH37822.1"/>
    <property type="molecule type" value="Genomic_DNA"/>
</dbReference>
<dbReference type="Proteomes" id="UP000006794">
    <property type="component" value="Chromosome"/>
</dbReference>
<dbReference type="GeneID" id="10798159"/>
<evidence type="ECO:0000313" key="3">
    <source>
        <dbReference type="Proteomes" id="UP000006794"/>
    </source>
</evidence>
<dbReference type="eggNOG" id="arCOG03828">
    <property type="taxonomic scope" value="Archaea"/>
</dbReference>
<dbReference type="STRING" id="797210.Halxa_3210"/>
<reference evidence="2 3" key="1">
    <citation type="journal article" date="2012" name="Stand. Genomic Sci.">
        <title>Complete genome sequence of Halopiger xanaduensis type strain (SH-6(T)).</title>
        <authorList>
            <person name="Anderson I."/>
            <person name="Tindall B.J."/>
            <person name="Rohde M."/>
            <person name="Lucas S."/>
            <person name="Han J."/>
            <person name="Lapidus A."/>
            <person name="Cheng J.F."/>
            <person name="Goodwin L."/>
            <person name="Pitluck S."/>
            <person name="Peters L."/>
            <person name="Pati A."/>
            <person name="Mikhailova N."/>
            <person name="Pagani I."/>
            <person name="Teshima H."/>
            <person name="Han C."/>
            <person name="Tapia R."/>
            <person name="Land M."/>
            <person name="Woyke T."/>
            <person name="Klenk H.P."/>
            <person name="Kyrpides N."/>
            <person name="Ivanova N."/>
        </authorList>
    </citation>
    <scope>NUCLEOTIDE SEQUENCE [LARGE SCALE GENOMIC DNA]</scope>
    <source>
        <strain evidence="3">DSM 18323 / JCM 14033 / SH-6</strain>
    </source>
</reference>
<dbReference type="HOGENOM" id="CLU_057055_0_0_2"/>